<dbReference type="Gene3D" id="2.30.42.10">
    <property type="match status" value="1"/>
</dbReference>
<keyword evidence="3" id="KW-1003">Cell membrane</keyword>
<reference evidence="12 13" key="1">
    <citation type="submission" date="2020-08" db="EMBL/GenBank/DDBJ databases">
        <title>Genomic Encyclopedia of Type Strains, Phase IV (KMG-IV): sequencing the most valuable type-strain genomes for metagenomic binning, comparative biology and taxonomic classification.</title>
        <authorList>
            <person name="Goeker M."/>
        </authorList>
    </citation>
    <scope>NUCLEOTIDE SEQUENCE [LARGE SCALE GENOMIC DNA]</scope>
    <source>
        <strain evidence="12 13">DSM 27244</strain>
    </source>
</reference>
<organism evidence="12 13">
    <name type="scientific">Sphingomonas yantingensis</name>
    <dbReference type="NCBI Taxonomy" id="1241761"/>
    <lineage>
        <taxon>Bacteria</taxon>
        <taxon>Pseudomonadati</taxon>
        <taxon>Pseudomonadota</taxon>
        <taxon>Alphaproteobacteria</taxon>
        <taxon>Sphingomonadales</taxon>
        <taxon>Sphingomonadaceae</taxon>
        <taxon>Sphingomonas</taxon>
    </lineage>
</organism>
<name>A0A7W9AND1_9SPHN</name>
<proteinExistence type="predicted"/>
<keyword evidence="13" id="KW-1185">Reference proteome</keyword>
<keyword evidence="8 10" id="KW-0472">Membrane</keyword>
<keyword evidence="7 10" id="KW-1133">Transmembrane helix</keyword>
<keyword evidence="6" id="KW-0653">Protein transport</keyword>
<evidence type="ECO:0000256" key="4">
    <source>
        <dbReference type="ARBA" id="ARBA00022519"/>
    </source>
</evidence>
<evidence type="ECO:0000256" key="8">
    <source>
        <dbReference type="ARBA" id="ARBA00023136"/>
    </source>
</evidence>
<protein>
    <submittedName>
        <fullName evidence="12">General secretion pathway protein C</fullName>
    </submittedName>
</protein>
<keyword evidence="5 10" id="KW-0812">Transmembrane</keyword>
<dbReference type="InterPro" id="IPR036034">
    <property type="entry name" value="PDZ_sf"/>
</dbReference>
<sequence length="266" mass="26679">MKHTLDLTPRQQRLALDLVTGAMVVSVAFALAGLTWRLAGHAGQGAITVPSGARPVPPPDLSPAIGWQPFGQATQTEQAQPTSLAFVLKGVVFAIPQSFAVAYVSESGGTPRAVRVGEALGGATISSIQRDRILINNGGRIEYLALPDPAAAASAPGTPGAPPPAAAPPATSNGVPVPGTAAVPPPQGAAQILQRLDAAPVEGGYRIGSGSMPGMRAGDVIQSVNGQALGRGPADQAAFAAAQASGAAQVQILRDGKPVTLTVPLR</sequence>
<dbReference type="RefSeq" id="WP_184024835.1">
    <property type="nucleotide sequence ID" value="NZ_JACIJJ010000001.1"/>
</dbReference>
<evidence type="ECO:0000313" key="12">
    <source>
        <dbReference type="EMBL" id="MBB5697553.1"/>
    </source>
</evidence>
<evidence type="ECO:0000256" key="5">
    <source>
        <dbReference type="ARBA" id="ARBA00022692"/>
    </source>
</evidence>
<dbReference type="GO" id="GO:0015031">
    <property type="term" value="P:protein transport"/>
    <property type="evidence" value="ECO:0007669"/>
    <property type="project" value="UniProtKB-KW"/>
</dbReference>
<evidence type="ECO:0000256" key="3">
    <source>
        <dbReference type="ARBA" id="ARBA00022475"/>
    </source>
</evidence>
<gene>
    <name evidence="12" type="ORF">FHR19_000878</name>
</gene>
<dbReference type="GO" id="GO:0005886">
    <property type="term" value="C:plasma membrane"/>
    <property type="evidence" value="ECO:0007669"/>
    <property type="project" value="UniProtKB-SubCell"/>
</dbReference>
<comment type="subcellular location">
    <subcellularLocation>
        <location evidence="1">Cell inner membrane</location>
    </subcellularLocation>
</comment>
<feature type="region of interest" description="Disordered" evidence="9">
    <location>
        <begin position="151"/>
        <end position="186"/>
    </location>
</feature>
<feature type="transmembrane region" description="Helical" evidence="10">
    <location>
        <begin position="14"/>
        <end position="36"/>
    </location>
</feature>
<dbReference type="InterPro" id="IPR024961">
    <property type="entry name" value="T2SS_GspC_N"/>
</dbReference>
<evidence type="ECO:0000313" key="13">
    <source>
        <dbReference type="Proteomes" id="UP000557739"/>
    </source>
</evidence>
<dbReference type="SUPFAM" id="SSF50156">
    <property type="entry name" value="PDZ domain-like"/>
    <property type="match status" value="1"/>
</dbReference>
<evidence type="ECO:0000256" key="6">
    <source>
        <dbReference type="ARBA" id="ARBA00022927"/>
    </source>
</evidence>
<dbReference type="Proteomes" id="UP000557739">
    <property type="component" value="Unassembled WGS sequence"/>
</dbReference>
<evidence type="ECO:0000256" key="2">
    <source>
        <dbReference type="ARBA" id="ARBA00022448"/>
    </source>
</evidence>
<dbReference type="EMBL" id="JACIJJ010000001">
    <property type="protein sequence ID" value="MBB5697553.1"/>
    <property type="molecule type" value="Genomic_DNA"/>
</dbReference>
<comment type="caution">
    <text evidence="12">The sequence shown here is derived from an EMBL/GenBank/DDBJ whole genome shotgun (WGS) entry which is preliminary data.</text>
</comment>
<keyword evidence="4" id="KW-0997">Cell inner membrane</keyword>
<evidence type="ECO:0000256" key="7">
    <source>
        <dbReference type="ARBA" id="ARBA00022989"/>
    </source>
</evidence>
<feature type="domain" description="Type II secretion system protein GspC N-terminal" evidence="11">
    <location>
        <begin position="24"/>
        <end position="146"/>
    </location>
</feature>
<dbReference type="Gene3D" id="2.30.30.830">
    <property type="match status" value="1"/>
</dbReference>
<evidence type="ECO:0000256" key="10">
    <source>
        <dbReference type="SAM" id="Phobius"/>
    </source>
</evidence>
<keyword evidence="2" id="KW-0813">Transport</keyword>
<evidence type="ECO:0000256" key="9">
    <source>
        <dbReference type="SAM" id="MobiDB-lite"/>
    </source>
</evidence>
<accession>A0A7W9AND1</accession>
<evidence type="ECO:0000256" key="1">
    <source>
        <dbReference type="ARBA" id="ARBA00004533"/>
    </source>
</evidence>
<evidence type="ECO:0000259" key="11">
    <source>
        <dbReference type="Pfam" id="PF11356"/>
    </source>
</evidence>
<dbReference type="AlphaFoldDB" id="A0A7W9AND1"/>
<feature type="compositionally biased region" description="Low complexity" evidence="9">
    <location>
        <begin position="168"/>
        <end position="182"/>
    </location>
</feature>
<dbReference type="Pfam" id="PF11356">
    <property type="entry name" value="T2SSC"/>
    <property type="match status" value="1"/>
</dbReference>